<dbReference type="InterPro" id="IPR015897">
    <property type="entry name" value="CHK_kinase-like"/>
</dbReference>
<dbReference type="STRING" id="451379.A0A0N5AQS2"/>
<dbReference type="SMART" id="SM00587">
    <property type="entry name" value="CHK"/>
    <property type="match status" value="1"/>
</dbReference>
<dbReference type="Pfam" id="PF02958">
    <property type="entry name" value="EcKL"/>
    <property type="match status" value="1"/>
</dbReference>
<dbReference type="PANTHER" id="PTHR23020:SF21">
    <property type="entry name" value="CHK KINASE-LIKE DOMAIN-CONTAINING PROTEIN"/>
    <property type="match status" value="1"/>
</dbReference>
<sequence>MNLHELIAPYLGLQDGEKSDVDSIENTVNGVTTFRLQIPSRTSEYSVSLVKEQGKEALTSHETASVAAFYNAKYFYEIIKYERLPFAVGKFEKALKIEDQDSVYTLFITTRSLGRPSSKTLTIEQLYAVAEQLSVLHAFYLTNLEPETKQIIDGNFQKVQQCRLQRFKTDYQNFVDSLDTKFSHYFKDVSAIKSKLETLYKDDSDITYVSSLPSLMQQPTVLCHGELASDKIVFNNNDVVEIRDWDNLSFGVVGEDLSYLIITSASTDVRRNHYMSIFRRYYYKLVDQAVSKFRLFDLKEQFKRMHKYVVLTNISNLMSNLKSSNGEENSEFVLRWETALDDAVAIETGDYLSDNEDAFFAN</sequence>
<evidence type="ECO:0000313" key="2">
    <source>
        <dbReference type="Proteomes" id="UP000046393"/>
    </source>
</evidence>
<dbReference type="SUPFAM" id="SSF56112">
    <property type="entry name" value="Protein kinase-like (PK-like)"/>
    <property type="match status" value="1"/>
</dbReference>
<protein>
    <submittedName>
        <fullName evidence="3">CHK domain-containing protein</fullName>
    </submittedName>
</protein>
<evidence type="ECO:0000259" key="1">
    <source>
        <dbReference type="SMART" id="SM00587"/>
    </source>
</evidence>
<dbReference type="Proteomes" id="UP000046393">
    <property type="component" value="Unplaced"/>
</dbReference>
<dbReference type="Gene3D" id="3.90.1200.10">
    <property type="match status" value="1"/>
</dbReference>
<organism evidence="2 3">
    <name type="scientific">Syphacia muris</name>
    <dbReference type="NCBI Taxonomy" id="451379"/>
    <lineage>
        <taxon>Eukaryota</taxon>
        <taxon>Metazoa</taxon>
        <taxon>Ecdysozoa</taxon>
        <taxon>Nematoda</taxon>
        <taxon>Chromadorea</taxon>
        <taxon>Rhabditida</taxon>
        <taxon>Spirurina</taxon>
        <taxon>Oxyuridomorpha</taxon>
        <taxon>Oxyuroidea</taxon>
        <taxon>Oxyuridae</taxon>
        <taxon>Syphacia</taxon>
    </lineage>
</organism>
<evidence type="ECO:0000313" key="3">
    <source>
        <dbReference type="WBParaSite" id="SMUV_0000704701-mRNA-1"/>
    </source>
</evidence>
<reference evidence="3" key="1">
    <citation type="submission" date="2017-02" db="UniProtKB">
        <authorList>
            <consortium name="WormBaseParasite"/>
        </authorList>
    </citation>
    <scope>IDENTIFICATION</scope>
</reference>
<dbReference type="WBParaSite" id="SMUV_0000704701-mRNA-1">
    <property type="protein sequence ID" value="SMUV_0000704701-mRNA-1"/>
    <property type="gene ID" value="SMUV_0000704701"/>
</dbReference>
<name>A0A0N5AQS2_9BILA</name>
<dbReference type="PANTHER" id="PTHR23020">
    <property type="entry name" value="UNCHARACTERIZED NUCLEAR HORMONE RECEPTOR-RELATED"/>
    <property type="match status" value="1"/>
</dbReference>
<accession>A0A0N5AQS2</accession>
<proteinExistence type="predicted"/>
<dbReference type="InterPro" id="IPR011009">
    <property type="entry name" value="Kinase-like_dom_sf"/>
</dbReference>
<feature type="domain" description="CHK kinase-like" evidence="1">
    <location>
        <begin position="103"/>
        <end position="291"/>
    </location>
</feature>
<dbReference type="AlphaFoldDB" id="A0A0N5AQS2"/>
<dbReference type="InterPro" id="IPR004119">
    <property type="entry name" value="EcKL"/>
</dbReference>
<dbReference type="InterPro" id="IPR052961">
    <property type="entry name" value="Oxido-Kinase-like_Enzymes"/>
</dbReference>
<keyword evidence="2" id="KW-1185">Reference proteome</keyword>